<feature type="domain" description="Glucose-methanol-choline oxidoreductase N-terminal" evidence="5">
    <location>
        <begin position="222"/>
        <end position="450"/>
    </location>
</feature>
<evidence type="ECO:0000259" key="6">
    <source>
        <dbReference type="Pfam" id="PF05199"/>
    </source>
</evidence>
<dbReference type="Pfam" id="PF05199">
    <property type="entry name" value="GMC_oxred_C"/>
    <property type="match status" value="1"/>
</dbReference>
<dbReference type="PANTHER" id="PTHR46056">
    <property type="entry name" value="LONG-CHAIN-ALCOHOL OXIDASE"/>
    <property type="match status" value="1"/>
</dbReference>
<evidence type="ECO:0000256" key="3">
    <source>
        <dbReference type="ARBA" id="ARBA00022827"/>
    </source>
</evidence>
<proteinExistence type="inferred from homology"/>
<organism evidence="7 8">
    <name type="scientific">Alterisphingorhabdus coralli</name>
    <dbReference type="NCBI Taxonomy" id="3071408"/>
    <lineage>
        <taxon>Bacteria</taxon>
        <taxon>Pseudomonadati</taxon>
        <taxon>Pseudomonadota</taxon>
        <taxon>Alphaproteobacteria</taxon>
        <taxon>Sphingomonadales</taxon>
        <taxon>Sphingomonadaceae</taxon>
        <taxon>Alterisphingorhabdus (ex Yan et al. 2024)</taxon>
    </lineage>
</organism>
<sequence>MAKKPFNDAQVEIWKKFTETLFHGTHMAITPQQVVDNLQVMFAEMHGDKPCETGLSLYVIWLALGGPFFHFASPTARKRKFEKKLQNRRVDLFQDFARIRGIIYAGYYGHWLGGEHGSEEDNADNPVLKSLDFTLPTARQRAGAPQDPPVVEETSGDLPPSVFFDSSTVPAEAEVIVIGSGAGGAVAAANLAASGYKVLILEAGEHFPASRITTHEKIMSSNLYRDGAIQTTRNRDIIVFQGQVVGGSPVINNGIALRAAPHHVLHPQAENVLDIWASLGAPVSRTDLDTSYDRVETRLDIKPIAKRLGRNNGTHLIRAWNAYKPTSNDALDQDAVLEWFSKNWGAYGTDRACVSAGYCNTGCPYGRKNAPPETWLADATKAATPAYIVTECEAEEILWDGRNDAGERIANAVAVKFRDGTRKAIRATKGVVVAAGTIASSNILDASRIKGTGEGISLNIACPVPALMEKRQNAWDEDQMATYVDRGDFLIESHFQPPMSMSTLVPGWFEEHYQRMRNYSRLASAGVLFPADRLGELKNGKLDFHLDDHTLNTLKRALATLSKVQLAGGALEVYPALLRGQTLWKGMDNDAVDAFFRDNIKEADDVVLSSSHPHGGNAINSDPKKGVVDLDQKVHGTSNVYVTDASVMPSCIRVNAMLTTMAMADRVTHGKRIFG</sequence>
<evidence type="ECO:0000256" key="1">
    <source>
        <dbReference type="ARBA" id="ARBA00010790"/>
    </source>
</evidence>
<keyword evidence="2" id="KW-0285">Flavoprotein</keyword>
<dbReference type="RefSeq" id="WP_317080628.1">
    <property type="nucleotide sequence ID" value="NZ_CP136594.1"/>
</dbReference>
<dbReference type="InterPro" id="IPR007867">
    <property type="entry name" value="GMC_OxRtase_C"/>
</dbReference>
<protein>
    <submittedName>
        <fullName evidence="7">GMC family oxidoreductase N-terminal domain-containing protein</fullName>
    </submittedName>
</protein>
<dbReference type="Gene3D" id="3.50.50.60">
    <property type="entry name" value="FAD/NAD(P)-binding domain"/>
    <property type="match status" value="2"/>
</dbReference>
<keyword evidence="3" id="KW-0274">FAD</keyword>
<reference evidence="7 8" key="1">
    <citation type="submission" date="2023-10" db="EMBL/GenBank/DDBJ databases">
        <title>Complete genome sequence of a Sphingomonadaceae bacterium.</title>
        <authorList>
            <person name="Yan C."/>
        </authorList>
    </citation>
    <scope>NUCLEOTIDE SEQUENCE [LARGE SCALE GENOMIC DNA]</scope>
    <source>
        <strain evidence="7 8">SCSIO 66989</strain>
    </source>
</reference>
<dbReference type="AlphaFoldDB" id="A0AA97F539"/>
<accession>A0AA97F539</accession>
<dbReference type="EMBL" id="CP136594">
    <property type="protein sequence ID" value="WOE74381.1"/>
    <property type="molecule type" value="Genomic_DNA"/>
</dbReference>
<comment type="similarity">
    <text evidence="1">Belongs to the GMC oxidoreductase family.</text>
</comment>
<dbReference type="GO" id="GO:0016614">
    <property type="term" value="F:oxidoreductase activity, acting on CH-OH group of donors"/>
    <property type="evidence" value="ECO:0007669"/>
    <property type="project" value="InterPro"/>
</dbReference>
<dbReference type="Pfam" id="PF13450">
    <property type="entry name" value="NAD_binding_8"/>
    <property type="match status" value="1"/>
</dbReference>
<evidence type="ECO:0000256" key="4">
    <source>
        <dbReference type="ARBA" id="ARBA00023002"/>
    </source>
</evidence>
<gene>
    <name evidence="7" type="ORF">RB602_11050</name>
</gene>
<dbReference type="PANTHER" id="PTHR46056:SF12">
    <property type="entry name" value="LONG-CHAIN-ALCOHOL OXIDASE"/>
    <property type="match status" value="1"/>
</dbReference>
<dbReference type="Pfam" id="PF00732">
    <property type="entry name" value="GMC_oxred_N"/>
    <property type="match status" value="1"/>
</dbReference>
<evidence type="ECO:0000313" key="7">
    <source>
        <dbReference type="EMBL" id="WOE74381.1"/>
    </source>
</evidence>
<dbReference type="Proteomes" id="UP001302429">
    <property type="component" value="Chromosome"/>
</dbReference>
<dbReference type="InterPro" id="IPR000172">
    <property type="entry name" value="GMC_OxRdtase_N"/>
</dbReference>
<evidence type="ECO:0000256" key="2">
    <source>
        <dbReference type="ARBA" id="ARBA00022630"/>
    </source>
</evidence>
<keyword evidence="4" id="KW-0560">Oxidoreductase</keyword>
<keyword evidence="8" id="KW-1185">Reference proteome</keyword>
<evidence type="ECO:0000313" key="8">
    <source>
        <dbReference type="Proteomes" id="UP001302429"/>
    </source>
</evidence>
<evidence type="ECO:0000259" key="5">
    <source>
        <dbReference type="Pfam" id="PF00732"/>
    </source>
</evidence>
<dbReference type="SUPFAM" id="SSF51905">
    <property type="entry name" value="FAD/NAD(P)-binding domain"/>
    <property type="match status" value="1"/>
</dbReference>
<feature type="domain" description="Glucose-methanol-choline oxidoreductase C-terminal" evidence="6">
    <location>
        <begin position="542"/>
        <end position="664"/>
    </location>
</feature>
<dbReference type="GO" id="GO:0050660">
    <property type="term" value="F:flavin adenine dinucleotide binding"/>
    <property type="evidence" value="ECO:0007669"/>
    <property type="project" value="InterPro"/>
</dbReference>
<dbReference type="KEGG" id="acoa:RB602_11050"/>
<name>A0AA97F539_9SPHN</name>
<dbReference type="InterPro" id="IPR036188">
    <property type="entry name" value="FAD/NAD-bd_sf"/>
</dbReference>